<comment type="caution">
    <text evidence="1">The sequence shown here is derived from an EMBL/GenBank/DDBJ whole genome shotgun (WGS) entry which is preliminary data.</text>
</comment>
<keyword evidence="2" id="KW-1185">Reference proteome</keyword>
<dbReference type="RefSeq" id="WP_114121574.1">
    <property type="nucleotide sequence ID" value="NZ_JPWA01000008.1"/>
</dbReference>
<dbReference type="EMBL" id="JPWA01000008">
    <property type="protein sequence ID" value="RCK06364.1"/>
    <property type="molecule type" value="Genomic_DNA"/>
</dbReference>
<evidence type="ECO:0000313" key="1">
    <source>
        <dbReference type="EMBL" id="RCK06364.1"/>
    </source>
</evidence>
<dbReference type="Proteomes" id="UP000252419">
    <property type="component" value="Unassembled WGS sequence"/>
</dbReference>
<proteinExistence type="predicted"/>
<accession>A0A367UGC0</accession>
<organism evidence="1 2">
    <name type="scientific">Thalassospira xianhensis MCCC 1A02616</name>
    <dbReference type="NCBI Taxonomy" id="1177929"/>
    <lineage>
        <taxon>Bacteria</taxon>
        <taxon>Pseudomonadati</taxon>
        <taxon>Pseudomonadota</taxon>
        <taxon>Alphaproteobacteria</taxon>
        <taxon>Rhodospirillales</taxon>
        <taxon>Thalassospiraceae</taxon>
        <taxon>Thalassospira</taxon>
    </lineage>
</organism>
<name>A0A367UGC0_9PROT</name>
<evidence type="ECO:0000313" key="2">
    <source>
        <dbReference type="Proteomes" id="UP000252419"/>
    </source>
</evidence>
<gene>
    <name evidence="1" type="ORF">TH5_09200</name>
</gene>
<dbReference type="AlphaFoldDB" id="A0A367UGC0"/>
<reference evidence="1 2" key="1">
    <citation type="submission" date="2014-07" db="EMBL/GenBank/DDBJ databases">
        <title>Draft genome sequence of Thalassospira xianhensis P-4 (MCCC 1A02616).</title>
        <authorList>
            <person name="Lai Q."/>
            <person name="Shao Z."/>
        </authorList>
    </citation>
    <scope>NUCLEOTIDE SEQUENCE [LARGE SCALE GENOMIC DNA]</scope>
    <source>
        <strain evidence="1 2">MCCC 1A02616</strain>
    </source>
</reference>
<protein>
    <submittedName>
        <fullName evidence="1">Uncharacterized protein</fullName>
    </submittedName>
</protein>
<sequence length="119" mass="12927">MSDAMIVGSMLAKEIQEVADARDAWKTHAQKVEENRDKWKKYAETVQVELAIQQAYVAGLKAIIEAAKSMHANSPLFSGSGASFKDGSAKSIADKKFEAAFDAKAKELGITNPEDHRAS</sequence>